<accession>A0A0F7ZXW1</accession>
<dbReference type="GO" id="GO:0003676">
    <property type="term" value="F:nucleic acid binding"/>
    <property type="evidence" value="ECO:0007669"/>
    <property type="project" value="InterPro"/>
</dbReference>
<dbReference type="SUPFAM" id="SSF53098">
    <property type="entry name" value="Ribonuclease H-like"/>
    <property type="match status" value="1"/>
</dbReference>
<feature type="compositionally biased region" description="Low complexity" evidence="1">
    <location>
        <begin position="475"/>
        <end position="486"/>
    </location>
</feature>
<dbReference type="Proteomes" id="UP000054481">
    <property type="component" value="Unassembled WGS sequence"/>
</dbReference>
<feature type="domain" description="RNase H type-1" evidence="2">
    <location>
        <begin position="311"/>
        <end position="442"/>
    </location>
</feature>
<proteinExistence type="predicted"/>
<dbReference type="PANTHER" id="PTHR33481:SF1">
    <property type="entry name" value="ENDONUCLEASE_EXONUCLEASE_PHOSPHATASE DOMAIN-CONTAINING PROTEIN-RELATED"/>
    <property type="match status" value="1"/>
</dbReference>
<feature type="region of interest" description="Disordered" evidence="1">
    <location>
        <begin position="471"/>
        <end position="500"/>
    </location>
</feature>
<sequence>MAPAVLHGEIEKRPVEAMRWLGVWLDSTLSFKTHVEKWTAKAQAVAFHLRRLINTKHGLVPSALRRAVCVCVLPVILYATEAWYPGPTCPRWTKPSKEGPSGIGNLVKKMSKAIYTSLRAILPVGRTTPTSVLHREAGIPPVSLLLEARRMAFAARLKALDEAHPLVKRTSRPNAPAVTVNKLIKLNYSTCVENDTDERAAQRGRNTALLEARRMAFAARLKALDEAHPLTKRTSPPKALVMTVNTLIKLKYQKQPQPFSTRLRRTDEMISSCPRPILLQHGFAEEHSAPLQSASKNETAKEFRDWLQALPPRTLVVYSDGSRSEEGHVGYGYAVDRDGSSVLSGKGRLDPAEVFDAEARGALEGLKAALSLPSSDCIFVCLDNLATAKCLRGTPSDSSQNVFLEFQFLVREHGAVEVQWIPGYADILGNEEADALAKAGASLPEPADNAPTLARLRKIARQRPKEAFKTWWQTSRPSSTLKSSSSRAHTASGPPYSLYL</sequence>
<gene>
    <name evidence="3" type="ORF">HIM_09200</name>
</gene>
<reference evidence="3 4" key="1">
    <citation type="journal article" date="2014" name="Genome Biol. Evol.">
        <title>Comparative genomics and transcriptomics analyses reveal divergent lifestyle features of nematode endoparasitic fungus Hirsutella minnesotensis.</title>
        <authorList>
            <person name="Lai Y."/>
            <person name="Liu K."/>
            <person name="Zhang X."/>
            <person name="Zhang X."/>
            <person name="Li K."/>
            <person name="Wang N."/>
            <person name="Shu C."/>
            <person name="Wu Y."/>
            <person name="Wang C."/>
            <person name="Bushley K.E."/>
            <person name="Xiang M."/>
            <person name="Liu X."/>
        </authorList>
    </citation>
    <scope>NUCLEOTIDE SEQUENCE [LARGE SCALE GENOMIC DNA]</scope>
    <source>
        <strain evidence="3 4">3608</strain>
    </source>
</reference>
<dbReference type="PROSITE" id="PS50879">
    <property type="entry name" value="RNASE_H_1"/>
    <property type="match status" value="1"/>
</dbReference>
<dbReference type="CDD" id="cd09276">
    <property type="entry name" value="Rnase_HI_RT_non_LTR"/>
    <property type="match status" value="1"/>
</dbReference>
<dbReference type="EMBL" id="KQ030575">
    <property type="protein sequence ID" value="KJZ71412.1"/>
    <property type="molecule type" value="Genomic_DNA"/>
</dbReference>
<evidence type="ECO:0000313" key="3">
    <source>
        <dbReference type="EMBL" id="KJZ71412.1"/>
    </source>
</evidence>
<protein>
    <recommendedName>
        <fullName evidence="2">RNase H type-1 domain-containing protein</fullName>
    </recommendedName>
</protein>
<dbReference type="Gene3D" id="3.30.420.10">
    <property type="entry name" value="Ribonuclease H-like superfamily/Ribonuclease H"/>
    <property type="match status" value="1"/>
</dbReference>
<keyword evidence="4" id="KW-1185">Reference proteome</keyword>
<evidence type="ECO:0000313" key="4">
    <source>
        <dbReference type="Proteomes" id="UP000054481"/>
    </source>
</evidence>
<name>A0A0F7ZXW1_9HYPO</name>
<evidence type="ECO:0000259" key="2">
    <source>
        <dbReference type="PROSITE" id="PS50879"/>
    </source>
</evidence>
<dbReference type="PANTHER" id="PTHR33481">
    <property type="entry name" value="REVERSE TRANSCRIPTASE"/>
    <property type="match status" value="1"/>
</dbReference>
<dbReference type="OrthoDB" id="5077812at2759"/>
<dbReference type="InterPro" id="IPR002156">
    <property type="entry name" value="RNaseH_domain"/>
</dbReference>
<dbReference type="InterPro" id="IPR012337">
    <property type="entry name" value="RNaseH-like_sf"/>
</dbReference>
<dbReference type="AlphaFoldDB" id="A0A0F7ZXW1"/>
<organism evidence="3 4">
    <name type="scientific">Hirsutella minnesotensis 3608</name>
    <dbReference type="NCBI Taxonomy" id="1043627"/>
    <lineage>
        <taxon>Eukaryota</taxon>
        <taxon>Fungi</taxon>
        <taxon>Dikarya</taxon>
        <taxon>Ascomycota</taxon>
        <taxon>Pezizomycotina</taxon>
        <taxon>Sordariomycetes</taxon>
        <taxon>Hypocreomycetidae</taxon>
        <taxon>Hypocreales</taxon>
        <taxon>Ophiocordycipitaceae</taxon>
        <taxon>Hirsutella</taxon>
    </lineage>
</organism>
<dbReference type="InterPro" id="IPR036397">
    <property type="entry name" value="RNaseH_sf"/>
</dbReference>
<dbReference type="GO" id="GO:0004523">
    <property type="term" value="F:RNA-DNA hybrid ribonuclease activity"/>
    <property type="evidence" value="ECO:0007669"/>
    <property type="project" value="InterPro"/>
</dbReference>
<dbReference type="Pfam" id="PF00075">
    <property type="entry name" value="RNase_H"/>
    <property type="match status" value="1"/>
</dbReference>
<evidence type="ECO:0000256" key="1">
    <source>
        <dbReference type="SAM" id="MobiDB-lite"/>
    </source>
</evidence>